<feature type="transmembrane region" description="Helical" evidence="2">
    <location>
        <begin position="26"/>
        <end position="49"/>
    </location>
</feature>
<dbReference type="Proteomes" id="UP001143347">
    <property type="component" value="Unassembled WGS sequence"/>
</dbReference>
<keyword evidence="2" id="KW-0812">Transmembrane</keyword>
<name>A0A9X3D4M0_9ACTN</name>
<keyword evidence="4" id="KW-1185">Reference proteome</keyword>
<gene>
    <name evidence="3" type="ORF">OSB52_12500</name>
</gene>
<feature type="transmembrane region" description="Helical" evidence="2">
    <location>
        <begin position="89"/>
        <end position="107"/>
    </location>
</feature>
<dbReference type="EMBL" id="JAPKFM010000011">
    <property type="protein sequence ID" value="MCX2964910.1"/>
    <property type="molecule type" value="Genomic_DNA"/>
</dbReference>
<evidence type="ECO:0000313" key="4">
    <source>
        <dbReference type="Proteomes" id="UP001143347"/>
    </source>
</evidence>
<feature type="region of interest" description="Disordered" evidence="1">
    <location>
        <begin position="1"/>
        <end position="20"/>
    </location>
</feature>
<evidence type="ECO:0000313" key="3">
    <source>
        <dbReference type="EMBL" id="MCX2964910.1"/>
    </source>
</evidence>
<proteinExistence type="predicted"/>
<dbReference type="RefSeq" id="WP_235721535.1">
    <property type="nucleotide sequence ID" value="NZ_JAPKFM010000011.1"/>
</dbReference>
<sequence length="135" mass="13849">MTDPDDPDPDDPDRGRPLDPTSRESVLVITLALAGLMMTLATSTLPVIADVPRSGVFAVVDGAADTAGYLAMAAIAARPPVRWELVRRVGWAMIAVAVLGGVWAAAAGSGADFLLAMSGLMAAVVIVVSHLVASR</sequence>
<feature type="compositionally biased region" description="Acidic residues" evidence="1">
    <location>
        <begin position="1"/>
        <end position="11"/>
    </location>
</feature>
<keyword evidence="2" id="KW-0472">Membrane</keyword>
<feature type="transmembrane region" description="Helical" evidence="2">
    <location>
        <begin position="113"/>
        <end position="133"/>
    </location>
</feature>
<reference evidence="3" key="1">
    <citation type="submission" date="2022-10" db="EMBL/GenBank/DDBJ databases">
        <title>WGS of marine actinomycetes from Thailand.</title>
        <authorList>
            <person name="Thawai C."/>
        </authorList>
    </citation>
    <scope>NUCLEOTIDE SEQUENCE</scope>
    <source>
        <strain evidence="3">SW21</strain>
    </source>
</reference>
<keyword evidence="2" id="KW-1133">Transmembrane helix</keyword>
<evidence type="ECO:0000256" key="1">
    <source>
        <dbReference type="SAM" id="MobiDB-lite"/>
    </source>
</evidence>
<comment type="caution">
    <text evidence="3">The sequence shown here is derived from an EMBL/GenBank/DDBJ whole genome shotgun (WGS) entry which is preliminary data.</text>
</comment>
<protein>
    <submittedName>
        <fullName evidence="3">Uncharacterized protein</fullName>
    </submittedName>
</protein>
<accession>A0A9X3D4M0</accession>
<evidence type="ECO:0000256" key="2">
    <source>
        <dbReference type="SAM" id="Phobius"/>
    </source>
</evidence>
<dbReference type="AlphaFoldDB" id="A0A9X3D4M0"/>
<organism evidence="3 4">
    <name type="scientific">Gordonia aquimaris</name>
    <dbReference type="NCBI Taxonomy" id="2984863"/>
    <lineage>
        <taxon>Bacteria</taxon>
        <taxon>Bacillati</taxon>
        <taxon>Actinomycetota</taxon>
        <taxon>Actinomycetes</taxon>
        <taxon>Mycobacteriales</taxon>
        <taxon>Gordoniaceae</taxon>
        <taxon>Gordonia</taxon>
    </lineage>
</organism>